<gene>
    <name evidence="1" type="ORF">SAMN05216267_1006207</name>
</gene>
<dbReference type="AlphaFoldDB" id="A0A1H8HFM1"/>
<organism evidence="1 2">
    <name type="scientific">Actinacidiphila rubida</name>
    <dbReference type="NCBI Taxonomy" id="310780"/>
    <lineage>
        <taxon>Bacteria</taxon>
        <taxon>Bacillati</taxon>
        <taxon>Actinomycetota</taxon>
        <taxon>Actinomycetes</taxon>
        <taxon>Kitasatosporales</taxon>
        <taxon>Streptomycetaceae</taxon>
        <taxon>Actinacidiphila</taxon>
    </lineage>
</organism>
<reference evidence="1 2" key="1">
    <citation type="submission" date="2016-10" db="EMBL/GenBank/DDBJ databases">
        <authorList>
            <person name="de Groot N.N."/>
        </authorList>
    </citation>
    <scope>NUCLEOTIDE SEQUENCE [LARGE SCALE GENOMIC DNA]</scope>
    <source>
        <strain evidence="1 2">CGMCC 4.2026</strain>
    </source>
</reference>
<dbReference type="OrthoDB" id="73183at2"/>
<proteinExistence type="predicted"/>
<accession>A0A1H8HFM1</accession>
<dbReference type="Proteomes" id="UP000181951">
    <property type="component" value="Unassembled WGS sequence"/>
</dbReference>
<dbReference type="STRING" id="310780.SAMN05216267_1006207"/>
<protein>
    <recommendedName>
        <fullName evidence="3">DUF4259 domain-containing protein</fullName>
    </recommendedName>
</protein>
<evidence type="ECO:0000313" key="2">
    <source>
        <dbReference type="Proteomes" id="UP000181951"/>
    </source>
</evidence>
<dbReference type="InterPro" id="IPR025355">
    <property type="entry name" value="DUF4259"/>
</dbReference>
<dbReference type="RefSeq" id="WP_069462304.1">
    <property type="nucleotide sequence ID" value="NZ_FODD01000006.1"/>
</dbReference>
<name>A0A1H8HFM1_9ACTN</name>
<dbReference type="Pfam" id="PF14078">
    <property type="entry name" value="DUF4259"/>
    <property type="match status" value="1"/>
</dbReference>
<dbReference type="EMBL" id="FODD01000006">
    <property type="protein sequence ID" value="SEN54707.1"/>
    <property type="molecule type" value="Genomic_DNA"/>
</dbReference>
<evidence type="ECO:0000313" key="1">
    <source>
        <dbReference type="EMBL" id="SEN54707.1"/>
    </source>
</evidence>
<keyword evidence="2" id="KW-1185">Reference proteome</keyword>
<sequence length="135" mass="14156">MGTWDTGPFENDAAADFANDLDDAPEHAREALVRAALTRAVLTLDYLEGPDGDEAVAAAALLAAQCPGGEPVSPAYGPDEPLPLLAADLRVLAVRALDRVVAEESEPADLWDDSPDGPAWRAGIARLRTVLNAGR</sequence>
<evidence type="ECO:0008006" key="3">
    <source>
        <dbReference type="Google" id="ProtNLM"/>
    </source>
</evidence>